<evidence type="ECO:0000313" key="1">
    <source>
        <dbReference type="EMBL" id="PRO71634.1"/>
    </source>
</evidence>
<dbReference type="Proteomes" id="UP000238949">
    <property type="component" value="Unassembled WGS sequence"/>
</dbReference>
<gene>
    <name evidence="1" type="ORF">C6Y40_21125</name>
</gene>
<evidence type="ECO:0000313" key="2">
    <source>
        <dbReference type="Proteomes" id="UP000238949"/>
    </source>
</evidence>
<dbReference type="AlphaFoldDB" id="A0A2S9V5F0"/>
<sequence length="120" mass="14459">MHKNNNNEIVTLFTYRYLLNEPQPPHDFKQDIEDLRVFPERLEISHVDEWRSYIRRYINRKKLSDAELETLTKRLDIPEISEEFQYLKSILITALKINDSPEIKVINTPLKAYLNKLIKM</sequence>
<proteinExistence type="predicted"/>
<accession>A0A2S9V5F0</accession>
<reference evidence="2" key="1">
    <citation type="journal article" date="2020" name="Int. J. Syst. Evol. Microbiol.">
        <title>Alteromonas alba sp. nov., a marine bacterium isolated from the seawater of the West Pacific Ocean.</title>
        <authorList>
            <person name="Sun C."/>
            <person name="Wu Y.-H."/>
            <person name="Xamxidin M."/>
            <person name="Cheng H."/>
            <person name="Xu X.-W."/>
        </authorList>
    </citation>
    <scope>NUCLEOTIDE SEQUENCE [LARGE SCALE GENOMIC DNA]</scope>
    <source>
        <strain evidence="2">190</strain>
    </source>
</reference>
<comment type="caution">
    <text evidence="1">The sequence shown here is derived from an EMBL/GenBank/DDBJ whole genome shotgun (WGS) entry which is preliminary data.</text>
</comment>
<name>A0A2S9V5F0_9ALTE</name>
<organism evidence="1 2">
    <name type="scientific">Alteromonas alba</name>
    <dbReference type="NCBI Taxonomy" id="2079529"/>
    <lineage>
        <taxon>Bacteria</taxon>
        <taxon>Pseudomonadati</taxon>
        <taxon>Pseudomonadota</taxon>
        <taxon>Gammaproteobacteria</taxon>
        <taxon>Alteromonadales</taxon>
        <taxon>Alteromonadaceae</taxon>
        <taxon>Alteromonas/Salinimonas group</taxon>
        <taxon>Alteromonas</taxon>
    </lineage>
</organism>
<dbReference type="EMBL" id="PVNP01000203">
    <property type="protein sequence ID" value="PRO71634.1"/>
    <property type="molecule type" value="Genomic_DNA"/>
</dbReference>
<dbReference type="OrthoDB" id="6366706at2"/>
<dbReference type="RefSeq" id="WP_105936372.1">
    <property type="nucleotide sequence ID" value="NZ_PVNP01000203.1"/>
</dbReference>
<keyword evidence="2" id="KW-1185">Reference proteome</keyword>
<protein>
    <submittedName>
        <fullName evidence="1">Uncharacterized protein</fullName>
    </submittedName>
</protein>